<proteinExistence type="predicted"/>
<organism evidence="1">
    <name type="scientific">marine sediment metagenome</name>
    <dbReference type="NCBI Taxonomy" id="412755"/>
    <lineage>
        <taxon>unclassified sequences</taxon>
        <taxon>metagenomes</taxon>
        <taxon>ecological metagenomes</taxon>
    </lineage>
</organism>
<dbReference type="EMBL" id="BARS01007973">
    <property type="protein sequence ID" value="GAF72044.1"/>
    <property type="molecule type" value="Genomic_DNA"/>
</dbReference>
<comment type="caution">
    <text evidence="1">The sequence shown here is derived from an EMBL/GenBank/DDBJ whole genome shotgun (WGS) entry which is preliminary data.</text>
</comment>
<dbReference type="Gene3D" id="2.120.10.30">
    <property type="entry name" value="TolB, C-terminal domain"/>
    <property type="match status" value="1"/>
</dbReference>
<dbReference type="SUPFAM" id="SSF101898">
    <property type="entry name" value="NHL repeat"/>
    <property type="match status" value="1"/>
</dbReference>
<sequence length="350" mass="37831">GPASWESWPGTYKSASRWVRINGRTGSISRVKIAGTEVAVGPEGYLYVHGRGQLARFDRDGKAAPFPSTGTNVLTRSSRRKNGNIEVDSPFALLHGPSGHCVGPDGKVYVMYPHISGTYKADCSVVDVYGPDGKIRKKALVRCGPDAEGIQVDARGNIYVADNVKPRTAVYPPELAGLIPKTRTWTHGVNWYGWYGSVLKFPPTGGRAWGPTGTPHTSSWGEARFTVKVDGARWVHAGIYPMPGGSVWLGCSCFGPRFGVDGFGRTFMPDVATLSVRVIDTNGNPIIRFGGYGNMDAQGPQSAIPTPAIAFAWPQYVVVSEEAAYVADVINRRIVRVKLNYAVEKMAAIE</sequence>
<dbReference type="AlphaFoldDB" id="X0RT71"/>
<feature type="non-terminal residue" evidence="1">
    <location>
        <position position="1"/>
    </location>
</feature>
<name>X0RT71_9ZZZZ</name>
<evidence type="ECO:0000313" key="1">
    <source>
        <dbReference type="EMBL" id="GAF72044.1"/>
    </source>
</evidence>
<reference evidence="1" key="1">
    <citation type="journal article" date="2014" name="Front. Microbiol.">
        <title>High frequency of phylogenetically diverse reductive dehalogenase-homologous genes in deep subseafloor sedimentary metagenomes.</title>
        <authorList>
            <person name="Kawai M."/>
            <person name="Futagami T."/>
            <person name="Toyoda A."/>
            <person name="Takaki Y."/>
            <person name="Nishi S."/>
            <person name="Hori S."/>
            <person name="Arai W."/>
            <person name="Tsubouchi T."/>
            <person name="Morono Y."/>
            <person name="Uchiyama I."/>
            <person name="Ito T."/>
            <person name="Fujiyama A."/>
            <person name="Inagaki F."/>
            <person name="Takami H."/>
        </authorList>
    </citation>
    <scope>NUCLEOTIDE SEQUENCE</scope>
    <source>
        <strain evidence="1">Expedition CK06-06</strain>
    </source>
</reference>
<evidence type="ECO:0008006" key="2">
    <source>
        <dbReference type="Google" id="ProtNLM"/>
    </source>
</evidence>
<protein>
    <recommendedName>
        <fullName evidence="2">SMP-30/Gluconolactonase/LRE-like region domain-containing protein</fullName>
    </recommendedName>
</protein>
<dbReference type="InterPro" id="IPR011042">
    <property type="entry name" value="6-blade_b-propeller_TolB-like"/>
</dbReference>
<accession>X0RT71</accession>
<gene>
    <name evidence="1" type="ORF">S01H1_15278</name>
</gene>